<name>A0A345CXI3_9GAMM</name>
<evidence type="ECO:0008006" key="5">
    <source>
        <dbReference type="Google" id="ProtNLM"/>
    </source>
</evidence>
<evidence type="ECO:0000256" key="2">
    <source>
        <dbReference type="SAM" id="Phobius"/>
    </source>
</evidence>
<evidence type="ECO:0000313" key="4">
    <source>
        <dbReference type="Proteomes" id="UP000264980"/>
    </source>
</evidence>
<evidence type="ECO:0000313" key="3">
    <source>
        <dbReference type="EMBL" id="AXF78150.1"/>
    </source>
</evidence>
<feature type="transmembrane region" description="Helical" evidence="2">
    <location>
        <begin position="6"/>
        <end position="23"/>
    </location>
</feature>
<evidence type="ECO:0000256" key="1">
    <source>
        <dbReference type="SAM" id="MobiDB-lite"/>
    </source>
</evidence>
<sequence length="66" mass="7802">MNWLGSIYLLFLLCGLVWMLVKIQRLSGLKNRLRRTTVHPSPDPLYHNRRSKPSLRGRSKHCDKED</sequence>
<feature type="compositionally biased region" description="Basic residues" evidence="1">
    <location>
        <begin position="47"/>
        <end position="59"/>
    </location>
</feature>
<reference evidence="3 4" key="1">
    <citation type="submission" date="2016-01" db="EMBL/GenBank/DDBJ databases">
        <authorList>
            <person name="Oliw E.H."/>
        </authorList>
    </citation>
    <scope>NUCLEOTIDE SEQUENCE [LARGE SCALE GENOMIC DNA]</scope>
    <source>
        <strain evidence="3 4">MDcuke</strain>
    </source>
</reference>
<proteinExistence type="predicted"/>
<gene>
    <name evidence="3" type="ORF">AV903_22485</name>
</gene>
<protein>
    <recommendedName>
        <fullName evidence="5">High mobility group protein Z</fullName>
    </recommendedName>
</protein>
<feature type="region of interest" description="Disordered" evidence="1">
    <location>
        <begin position="35"/>
        <end position="66"/>
    </location>
</feature>
<dbReference type="Proteomes" id="UP000264980">
    <property type="component" value="Chromosome"/>
</dbReference>
<dbReference type="EMBL" id="CP013970">
    <property type="protein sequence ID" value="AXF78150.1"/>
    <property type="molecule type" value="Genomic_DNA"/>
</dbReference>
<keyword evidence="2" id="KW-0812">Transmembrane</keyword>
<accession>A0A345CXI3</accession>
<organism evidence="3 4">
    <name type="scientific">Erwinia tracheiphila</name>
    <dbReference type="NCBI Taxonomy" id="65700"/>
    <lineage>
        <taxon>Bacteria</taxon>
        <taxon>Pseudomonadati</taxon>
        <taxon>Pseudomonadota</taxon>
        <taxon>Gammaproteobacteria</taxon>
        <taxon>Enterobacterales</taxon>
        <taxon>Erwiniaceae</taxon>
        <taxon>Erwinia</taxon>
    </lineage>
</organism>
<keyword evidence="2" id="KW-0472">Membrane</keyword>
<dbReference type="AlphaFoldDB" id="A0A345CXI3"/>
<keyword evidence="2" id="KW-1133">Transmembrane helix</keyword>